<comment type="caution">
    <text evidence="1">The sequence shown here is derived from an EMBL/GenBank/DDBJ whole genome shotgun (WGS) entry which is preliminary data.</text>
</comment>
<sequence>MIKALTICLLFIFSVTQTELGQLLKLPFLFEHYSKHHQQNNALSFIGFLKDHYSRSHQDQDQKEDSKLPFLSSISQPPIIAIVSSTALPQRSFKSVLNKYYLLNELHHLPQIFHSIFHPPQDFIS</sequence>
<accession>A0A9X3BJY8</accession>
<keyword evidence="2" id="KW-1185">Reference proteome</keyword>
<organism evidence="1 2">
    <name type="scientific">Paraflavisolibacter caeni</name>
    <dbReference type="NCBI Taxonomy" id="2982496"/>
    <lineage>
        <taxon>Bacteria</taxon>
        <taxon>Pseudomonadati</taxon>
        <taxon>Bacteroidota</taxon>
        <taxon>Chitinophagia</taxon>
        <taxon>Chitinophagales</taxon>
        <taxon>Chitinophagaceae</taxon>
        <taxon>Paraflavisolibacter</taxon>
    </lineage>
</organism>
<dbReference type="RefSeq" id="WP_279299266.1">
    <property type="nucleotide sequence ID" value="NZ_JAOTIF010000024.1"/>
</dbReference>
<dbReference type="EMBL" id="JAOTIF010000024">
    <property type="protein sequence ID" value="MCU7551828.1"/>
    <property type="molecule type" value="Genomic_DNA"/>
</dbReference>
<evidence type="ECO:0000313" key="1">
    <source>
        <dbReference type="EMBL" id="MCU7551828.1"/>
    </source>
</evidence>
<name>A0A9X3BJY8_9BACT</name>
<dbReference type="AlphaFoldDB" id="A0A9X3BJY8"/>
<proteinExistence type="predicted"/>
<reference evidence="1" key="2">
    <citation type="submission" date="2023-04" db="EMBL/GenBank/DDBJ databases">
        <title>Paracnuella aquatica gen. nov., sp. nov., a member of the family Chitinophagaceae isolated from a hot spring.</title>
        <authorList>
            <person name="Wang C."/>
        </authorList>
    </citation>
    <scope>NUCLEOTIDE SEQUENCE</scope>
    <source>
        <strain evidence="1">LB-8</strain>
    </source>
</reference>
<reference evidence="1" key="1">
    <citation type="submission" date="2022-09" db="EMBL/GenBank/DDBJ databases">
        <authorList>
            <person name="Yuan C."/>
            <person name="Ke Z."/>
        </authorList>
    </citation>
    <scope>NUCLEOTIDE SEQUENCE</scope>
    <source>
        <strain evidence="1">LB-8</strain>
    </source>
</reference>
<dbReference type="Proteomes" id="UP001155483">
    <property type="component" value="Unassembled WGS sequence"/>
</dbReference>
<evidence type="ECO:0000313" key="2">
    <source>
        <dbReference type="Proteomes" id="UP001155483"/>
    </source>
</evidence>
<gene>
    <name evidence="1" type="ORF">OCK74_22100</name>
</gene>
<protein>
    <submittedName>
        <fullName evidence="1">Uncharacterized protein</fullName>
    </submittedName>
</protein>